<sequence length="157" mass="16853">MIQVGGTLPEVDFSLLENGEITNPGTNELFSDKRVVLFAVPGAFTPTCSQAHLPGYVALADKLKAKGIDSIICLSVNDAFVMDAWGKASNAEEIIMLADGNGFFTKQIGLDMSTGNFGGLRSLRYSMLVEDGEVKKLNVEDPGRFDVSDAQTMLDSL</sequence>
<dbReference type="SUPFAM" id="SSF52833">
    <property type="entry name" value="Thioredoxin-like"/>
    <property type="match status" value="1"/>
</dbReference>
<dbReference type="Proteomes" id="UP000095392">
    <property type="component" value="Unassembled WGS sequence"/>
</dbReference>
<dbReference type="Gene3D" id="3.40.30.10">
    <property type="entry name" value="Glutaredoxin"/>
    <property type="match status" value="1"/>
</dbReference>
<evidence type="ECO:0000313" key="8">
    <source>
        <dbReference type="EMBL" id="OES38235.1"/>
    </source>
</evidence>
<organism evidence="8 9">
    <name type="scientific">Alteromonas macleodii</name>
    <name type="common">Pseudoalteromonas macleodii</name>
    <dbReference type="NCBI Taxonomy" id="28108"/>
    <lineage>
        <taxon>Bacteria</taxon>
        <taxon>Pseudomonadati</taxon>
        <taxon>Pseudomonadota</taxon>
        <taxon>Gammaproteobacteria</taxon>
        <taxon>Alteromonadales</taxon>
        <taxon>Alteromonadaceae</taxon>
        <taxon>Alteromonas/Salinimonas group</taxon>
        <taxon>Alteromonas</taxon>
    </lineage>
</organism>
<reference evidence="8 9" key="1">
    <citation type="submission" date="2016-09" db="EMBL/GenBank/DDBJ databases">
        <title>Draft Genome Sequence of four Alteromonas macleodii strains isolated from copper coupons and grown long-term at elevated copper levels.</title>
        <authorList>
            <person name="Cusick K."/>
            <person name="Dale J."/>
            <person name="Little B."/>
            <person name="Biffinger J."/>
        </authorList>
    </citation>
    <scope>NUCLEOTIDE SEQUENCE [LARGE SCALE GENOMIC DNA]</scope>
    <source>
        <strain evidence="8 9">KCP01</strain>
    </source>
</reference>
<evidence type="ECO:0000256" key="1">
    <source>
        <dbReference type="ARBA" id="ARBA00022559"/>
    </source>
</evidence>
<dbReference type="InterPro" id="IPR037944">
    <property type="entry name" value="PRX5-like"/>
</dbReference>
<comment type="catalytic activity">
    <reaction evidence="6">
        <text>a hydroperoxide + 2 glutathione = an alcohol + glutathione disulfide + H2O</text>
        <dbReference type="Rhea" id="RHEA:62632"/>
        <dbReference type="ChEBI" id="CHEBI:15377"/>
        <dbReference type="ChEBI" id="CHEBI:30879"/>
        <dbReference type="ChEBI" id="CHEBI:35924"/>
        <dbReference type="ChEBI" id="CHEBI:57925"/>
        <dbReference type="ChEBI" id="CHEBI:58297"/>
        <dbReference type="EC" id="1.11.1.27"/>
    </reaction>
</comment>
<gene>
    <name evidence="8" type="ORF">BFV95_0121</name>
</gene>
<dbReference type="PROSITE" id="PS51352">
    <property type="entry name" value="THIOREDOXIN_2"/>
    <property type="match status" value="1"/>
</dbReference>
<protein>
    <recommendedName>
        <fullName evidence="6">Glutathione-dependent peroxiredoxin</fullName>
        <ecNumber evidence="6">1.11.1.27</ecNumber>
    </recommendedName>
</protein>
<dbReference type="GO" id="GO:0005737">
    <property type="term" value="C:cytoplasm"/>
    <property type="evidence" value="ECO:0007669"/>
    <property type="project" value="TreeGrafter"/>
</dbReference>
<keyword evidence="3 6" id="KW-0560">Oxidoreductase</keyword>
<dbReference type="InterPro" id="IPR013766">
    <property type="entry name" value="Thioredoxin_domain"/>
</dbReference>
<dbReference type="Pfam" id="PF08534">
    <property type="entry name" value="Redoxin"/>
    <property type="match status" value="1"/>
</dbReference>
<comment type="function">
    <text evidence="6">Thiol-specific peroxidase that catalyzes the reduction of hydrogen peroxide and organic hydroperoxides to water and alcohols, respectively. Plays a role in cell protection against oxidative stress by detoxifying peroxides.</text>
</comment>
<dbReference type="AlphaFoldDB" id="A0A1E7DJW2"/>
<proteinExistence type="inferred from homology"/>
<dbReference type="GO" id="GO:0045454">
    <property type="term" value="P:cell redox homeostasis"/>
    <property type="evidence" value="ECO:0007669"/>
    <property type="project" value="TreeGrafter"/>
</dbReference>
<dbReference type="EC" id="1.11.1.27" evidence="6"/>
<dbReference type="EMBL" id="MIPY01000003">
    <property type="protein sequence ID" value="OES38235.1"/>
    <property type="molecule type" value="Genomic_DNA"/>
</dbReference>
<dbReference type="PANTHER" id="PTHR10430">
    <property type="entry name" value="PEROXIREDOXIN"/>
    <property type="match status" value="1"/>
</dbReference>
<name>A0A1E7DJW2_ALTMA</name>
<evidence type="ECO:0000313" key="9">
    <source>
        <dbReference type="Proteomes" id="UP000095392"/>
    </source>
</evidence>
<keyword evidence="4 6" id="KW-0676">Redox-active center</keyword>
<evidence type="ECO:0000256" key="4">
    <source>
        <dbReference type="ARBA" id="ARBA00023284"/>
    </source>
</evidence>
<evidence type="ECO:0000256" key="6">
    <source>
        <dbReference type="RuleBase" id="RU366011"/>
    </source>
</evidence>
<dbReference type="FunFam" id="3.40.30.10:FF:000020">
    <property type="entry name" value="Peroxiredoxin"/>
    <property type="match status" value="1"/>
</dbReference>
<evidence type="ECO:0000256" key="2">
    <source>
        <dbReference type="ARBA" id="ARBA00022862"/>
    </source>
</evidence>
<dbReference type="PANTHER" id="PTHR10430:SF16">
    <property type="entry name" value="PEROXIREDOXIN-5, MITOCHONDRIAL"/>
    <property type="match status" value="1"/>
</dbReference>
<accession>A0A1E7DJW2</accession>
<dbReference type="CDD" id="cd03013">
    <property type="entry name" value="PRX5_like"/>
    <property type="match status" value="1"/>
</dbReference>
<dbReference type="GeneID" id="56265301"/>
<dbReference type="InterPro" id="IPR036249">
    <property type="entry name" value="Thioredoxin-like_sf"/>
</dbReference>
<dbReference type="GO" id="GO:0034599">
    <property type="term" value="P:cellular response to oxidative stress"/>
    <property type="evidence" value="ECO:0007669"/>
    <property type="project" value="InterPro"/>
</dbReference>
<dbReference type="GO" id="GO:0008379">
    <property type="term" value="F:thioredoxin peroxidase activity"/>
    <property type="evidence" value="ECO:0007669"/>
    <property type="project" value="InterPro"/>
</dbReference>
<dbReference type="RefSeq" id="WP_014947810.1">
    <property type="nucleotide sequence ID" value="NZ_CP012202.1"/>
</dbReference>
<feature type="active site" description="Cysteine sulfenic acid (-SOH) intermediate" evidence="5">
    <location>
        <position position="48"/>
    </location>
</feature>
<comment type="similarity">
    <text evidence="6">Belongs to the peroxiredoxin family. Prx5 subfamily.</text>
</comment>
<feature type="domain" description="Thioredoxin" evidence="7">
    <location>
        <begin position="2"/>
        <end position="157"/>
    </location>
</feature>
<comment type="caution">
    <text evidence="8">The sequence shown here is derived from an EMBL/GenBank/DDBJ whole genome shotgun (WGS) entry which is preliminary data.</text>
</comment>
<keyword evidence="2 6" id="KW-0049">Antioxidant</keyword>
<dbReference type="InterPro" id="IPR013740">
    <property type="entry name" value="Redoxin"/>
</dbReference>
<evidence type="ECO:0000256" key="5">
    <source>
        <dbReference type="PIRSR" id="PIRSR637944-1"/>
    </source>
</evidence>
<keyword evidence="1 6" id="KW-0575">Peroxidase</keyword>
<dbReference type="GO" id="GO:0042744">
    <property type="term" value="P:hydrogen peroxide catabolic process"/>
    <property type="evidence" value="ECO:0007669"/>
    <property type="project" value="TreeGrafter"/>
</dbReference>
<keyword evidence="9" id="KW-1185">Reference proteome</keyword>
<evidence type="ECO:0000256" key="3">
    <source>
        <dbReference type="ARBA" id="ARBA00023002"/>
    </source>
</evidence>
<evidence type="ECO:0000259" key="7">
    <source>
        <dbReference type="PROSITE" id="PS51352"/>
    </source>
</evidence>